<keyword evidence="1" id="KW-0812">Transmembrane</keyword>
<gene>
    <name evidence="2" type="ORF">IWX46DRAFT_579682</name>
</gene>
<feature type="transmembrane region" description="Helical" evidence="1">
    <location>
        <begin position="7"/>
        <end position="26"/>
    </location>
</feature>
<evidence type="ECO:0000313" key="2">
    <source>
        <dbReference type="EMBL" id="KAK7549383.1"/>
    </source>
</evidence>
<dbReference type="Proteomes" id="UP001365128">
    <property type="component" value="Unassembled WGS sequence"/>
</dbReference>
<evidence type="ECO:0000256" key="1">
    <source>
        <dbReference type="SAM" id="Phobius"/>
    </source>
</evidence>
<proteinExistence type="predicted"/>
<reference evidence="2 3" key="1">
    <citation type="submission" date="2024-04" db="EMBL/GenBank/DDBJ databases">
        <title>Phyllosticta paracitricarpa is synonymous to the EU quarantine fungus P. citricarpa based on phylogenomic analyses.</title>
        <authorList>
            <consortium name="Lawrence Berkeley National Laboratory"/>
            <person name="Van Ingen-Buijs V.A."/>
            <person name="Van Westerhoven A.C."/>
            <person name="Haridas S."/>
            <person name="Skiadas P."/>
            <person name="Martin F."/>
            <person name="Groenewald J.Z."/>
            <person name="Crous P.W."/>
            <person name="Seidl M.F."/>
        </authorList>
    </citation>
    <scope>NUCLEOTIDE SEQUENCE [LARGE SCALE GENOMIC DNA]</scope>
    <source>
        <strain evidence="2 3">CBS 122670</strain>
    </source>
</reference>
<keyword evidence="1" id="KW-1133">Transmembrane helix</keyword>
<keyword evidence="1" id="KW-0472">Membrane</keyword>
<name>A0ABR1MIF5_9PEZI</name>
<accession>A0ABR1MIF5</accession>
<organism evidence="2 3">
    <name type="scientific">Phyllosticta citricarpa</name>
    <dbReference type="NCBI Taxonomy" id="55181"/>
    <lineage>
        <taxon>Eukaryota</taxon>
        <taxon>Fungi</taxon>
        <taxon>Dikarya</taxon>
        <taxon>Ascomycota</taxon>
        <taxon>Pezizomycotina</taxon>
        <taxon>Dothideomycetes</taxon>
        <taxon>Dothideomycetes incertae sedis</taxon>
        <taxon>Botryosphaeriales</taxon>
        <taxon>Phyllostictaceae</taxon>
        <taxon>Phyllosticta</taxon>
    </lineage>
</organism>
<sequence length="104" mass="11359">MARPSFCPILLTIESACAFYVVIIWVSQSSLNVSRDLSPPAPHVLACAPRSLRLLKASAQLLQTSQQRPTDVLEMYDEETDKLPGASGHQEQNPSTCVFWAAGT</sequence>
<keyword evidence="3" id="KW-1185">Reference proteome</keyword>
<evidence type="ECO:0000313" key="3">
    <source>
        <dbReference type="Proteomes" id="UP001365128"/>
    </source>
</evidence>
<comment type="caution">
    <text evidence="2">The sequence shown here is derived from an EMBL/GenBank/DDBJ whole genome shotgun (WGS) entry which is preliminary data.</text>
</comment>
<protein>
    <submittedName>
        <fullName evidence="2">Uncharacterized protein</fullName>
    </submittedName>
</protein>
<dbReference type="EMBL" id="JBBPDW010000009">
    <property type="protein sequence ID" value="KAK7549383.1"/>
    <property type="molecule type" value="Genomic_DNA"/>
</dbReference>